<dbReference type="OrthoDB" id="179999at2"/>
<evidence type="ECO:0000256" key="3">
    <source>
        <dbReference type="ARBA" id="ARBA00022729"/>
    </source>
</evidence>
<keyword evidence="9" id="KW-1185">Reference proteome</keyword>
<dbReference type="PROSITE" id="PS51272">
    <property type="entry name" value="SLH"/>
    <property type="match status" value="3"/>
</dbReference>
<comment type="caution">
    <text evidence="8">The sequence shown here is derived from an EMBL/GenBank/DDBJ whole genome shotgun (WGS) entry which is preliminary data.</text>
</comment>
<accession>A0A198A7E1</accession>
<evidence type="ECO:0000256" key="5">
    <source>
        <dbReference type="SAM" id="SignalP"/>
    </source>
</evidence>
<dbReference type="RefSeq" id="WP_068666259.1">
    <property type="nucleotide sequence ID" value="NZ_LYPB01000073.1"/>
</dbReference>
<sequence length="1333" mass="144343">MKYHLVKSKISIMLIFSLIVSLLLLPVTSMAADVEVDVGTPLLASEDAALLKDTGNASVETTNYNTKTDTAEGVFSISTSSTKKKQAYFKFNVTSVADATYKFYLEVSAKRGSSEINTDLQVYALDNFAWEENTITWQTSPYTDLTQLTQLGQFTVTQPNKINGSSQNPALYKVDVTEYVRQHVADGAVSFVVANSSSNSVNVYSKEATGLNAKSQLRVTRVVQSDTTPPTWPSNAALKSSNLGTDFVELNWPAATDDSSVSNYMIYQDDTLVKTMTGNTYTAQGLSPNTSVTYHVYAGDPVGNYSTPLTYHVTTLAAPVTPLQVVEVNASSSDGNVESNTLDNNLFSRWSASGDGQYIMFDLGETKRIGYVGISFYKGDQRYAPIDIQTSNDALTWTNVFSGNSRSDTANMQAFDIADTDARFVKIIGHGTSDGKTFISLTEVMIYPPFLNGDTPVAVVPNTIPEAPPGTLPFTKAGLTKQDGSAHPLHTPNPVTGTTHNVVNYGADPIDNGHDDRVAIQNAIDASSPGDEVYIPNGVYNLISSPDGFVNIKLKSGVNLRGESQSDTILKSSIDNIKNSSVVKSSNQHDIVVSNLTVTSTWNRNFSLEHATNNPDAGGPDSSIAIANYGESPSYNVTIDHVTVERFSRMAIRIENSHDVVVRRSTFRNATDLGGGGAGYGTSIQGMPKVDRLGFDNDTYWNVVEDSIFQGPYLRHGSLIQNVAHNNTLRNNHYINTKLDAIDLHGELEYLNEVYGNTIENIWTGGGVGLGNTGGTAPTNHSKSGPKNHIHDNAIRNSREGIVVTMGTPETLIENNVIENTTTVSNAVGINILNGPGTRIINNIIRNNTATNYWGIMLEHDNGDKNANFVGAGDPQDVQIIGNTITGNTYGIQLQAGTNIVLTNNYLNNLGTNYERADGVTTTEIWPTPTLDNSSSTPSSTGGSPLSNNSEILNAKVTEENGKAVATATLDEKTLDTIIKAQGNGPITIVVDAPSVVGQIQLTLNQSSLQKLKDIPFATIKTDMGSVKLPLHQLDMSQLAGIQVNIGRNENASAQANAAGIKVVNAIDFTMQAVMGDGKSATISSFSSYVPYTVQVDRAINERYLAAVRVVKDAQGKPTYEPVPLTVKSGEATLYSHSNETFLLIENDISFIDTNGHWAQDGIERMANKWLVQGVSKEEFRPDQPITRAELATLLTRALGIKSSNETRAFKDLSPTDWFNDSIHAAVEGGIITGYGDGTFRPNQTITREEMAVMIDRALQSAGYDNQQLTGDSTIFTDQKHIQSWSTDAVRRLVQLHLMEGMTPTSFDPEKEATRAQSAVLLQRLIQILTFTN</sequence>
<dbReference type="PANTHER" id="PTHR43308">
    <property type="entry name" value="OUTER MEMBRANE PROTEIN ALPHA-RELATED"/>
    <property type="match status" value="1"/>
</dbReference>
<evidence type="ECO:0000256" key="4">
    <source>
        <dbReference type="SAM" id="MobiDB-lite"/>
    </source>
</evidence>
<evidence type="ECO:0000259" key="7">
    <source>
        <dbReference type="PROSITE" id="PS51272"/>
    </source>
</evidence>
<dbReference type="SUPFAM" id="SSF51126">
    <property type="entry name" value="Pectin lyase-like"/>
    <property type="match status" value="1"/>
</dbReference>
<feature type="chain" id="PRO_5008277853" evidence="5">
    <location>
        <begin position="32"/>
        <end position="1333"/>
    </location>
</feature>
<keyword evidence="2" id="KW-0964">Secreted</keyword>
<dbReference type="Gene3D" id="2.60.120.260">
    <property type="entry name" value="Galactose-binding domain-like"/>
    <property type="match status" value="1"/>
</dbReference>
<evidence type="ECO:0000259" key="6">
    <source>
        <dbReference type="PROSITE" id="PS50022"/>
    </source>
</evidence>
<dbReference type="Proteomes" id="UP000078454">
    <property type="component" value="Unassembled WGS sequence"/>
</dbReference>
<dbReference type="Pfam" id="PF05048">
    <property type="entry name" value="NosD"/>
    <property type="match status" value="1"/>
</dbReference>
<name>A0A198A7E1_9BACL</name>
<comment type="subcellular location">
    <subcellularLocation>
        <location evidence="1">Secreted</location>
    </subcellularLocation>
</comment>
<feature type="compositionally biased region" description="Low complexity" evidence="4">
    <location>
        <begin position="927"/>
        <end position="949"/>
    </location>
</feature>
<keyword evidence="3 5" id="KW-0732">Signal</keyword>
<dbReference type="Pfam" id="PF24517">
    <property type="entry name" value="CBM96"/>
    <property type="match status" value="1"/>
</dbReference>
<dbReference type="InterPro" id="IPR013783">
    <property type="entry name" value="Ig-like_fold"/>
</dbReference>
<dbReference type="PANTHER" id="PTHR43308:SF5">
    <property type="entry name" value="S-LAYER PROTEIN _ PEPTIDOGLYCAN ENDO-BETA-N-ACETYLGLUCOSAMINIDASE"/>
    <property type="match status" value="1"/>
</dbReference>
<dbReference type="InterPro" id="IPR055372">
    <property type="entry name" value="CBM96"/>
</dbReference>
<feature type="domain" description="SLH" evidence="7">
    <location>
        <begin position="1273"/>
        <end position="1333"/>
    </location>
</feature>
<dbReference type="InterPro" id="IPR006626">
    <property type="entry name" value="PbH1"/>
</dbReference>
<dbReference type="SUPFAM" id="SSF49785">
    <property type="entry name" value="Galactose-binding domain-like"/>
    <property type="match status" value="1"/>
</dbReference>
<dbReference type="InterPro" id="IPR011050">
    <property type="entry name" value="Pectin_lyase_fold/virulence"/>
</dbReference>
<dbReference type="Gene3D" id="2.60.40.10">
    <property type="entry name" value="Immunoglobulins"/>
    <property type="match status" value="1"/>
</dbReference>
<dbReference type="GO" id="GO:0005576">
    <property type="term" value="C:extracellular region"/>
    <property type="evidence" value="ECO:0007669"/>
    <property type="project" value="UniProtKB-SubCell"/>
</dbReference>
<evidence type="ECO:0000313" key="9">
    <source>
        <dbReference type="Proteomes" id="UP000078454"/>
    </source>
</evidence>
<dbReference type="InterPro" id="IPR001119">
    <property type="entry name" value="SLH_dom"/>
</dbReference>
<dbReference type="Gene3D" id="2.160.20.10">
    <property type="entry name" value="Single-stranded right-handed beta-helix, Pectin lyase-like"/>
    <property type="match status" value="1"/>
</dbReference>
<dbReference type="EMBL" id="LYPB01000073">
    <property type="protein sequence ID" value="OAS17020.1"/>
    <property type="molecule type" value="Genomic_DNA"/>
</dbReference>
<protein>
    <submittedName>
        <fullName evidence="8">Uncharacterized protein</fullName>
    </submittedName>
</protein>
<dbReference type="InterPro" id="IPR012334">
    <property type="entry name" value="Pectin_lyas_fold"/>
</dbReference>
<feature type="domain" description="SLH" evidence="7">
    <location>
        <begin position="1146"/>
        <end position="1205"/>
    </location>
</feature>
<evidence type="ECO:0000256" key="1">
    <source>
        <dbReference type="ARBA" id="ARBA00004613"/>
    </source>
</evidence>
<organism evidence="8 9">
    <name type="scientific">Paenibacillus oryzisoli</name>
    <dbReference type="NCBI Taxonomy" id="1850517"/>
    <lineage>
        <taxon>Bacteria</taxon>
        <taxon>Bacillati</taxon>
        <taxon>Bacillota</taxon>
        <taxon>Bacilli</taxon>
        <taxon>Bacillales</taxon>
        <taxon>Paenibacillaceae</taxon>
        <taxon>Paenibacillus</taxon>
    </lineage>
</organism>
<evidence type="ECO:0000256" key="2">
    <source>
        <dbReference type="ARBA" id="ARBA00022525"/>
    </source>
</evidence>
<reference evidence="8 9" key="1">
    <citation type="submission" date="2016-05" db="EMBL/GenBank/DDBJ databases">
        <title>Paenibacillus sp. 1ZS3-15 nov., isolated from the rhizosphere soil.</title>
        <authorList>
            <person name="Zhang X.X."/>
            <person name="Zhang J."/>
        </authorList>
    </citation>
    <scope>NUCLEOTIDE SEQUENCE [LARGE SCALE GENOMIC DNA]</scope>
    <source>
        <strain evidence="8 9">1ZS3-15</strain>
    </source>
</reference>
<dbReference type="PROSITE" id="PS50022">
    <property type="entry name" value="FA58C_3"/>
    <property type="match status" value="1"/>
</dbReference>
<dbReference type="SUPFAM" id="SSF49265">
    <property type="entry name" value="Fibronectin type III"/>
    <property type="match status" value="1"/>
</dbReference>
<feature type="signal peptide" evidence="5">
    <location>
        <begin position="1"/>
        <end position="31"/>
    </location>
</feature>
<dbReference type="InterPro" id="IPR036116">
    <property type="entry name" value="FN3_sf"/>
</dbReference>
<dbReference type="InterPro" id="IPR000421">
    <property type="entry name" value="FA58C"/>
</dbReference>
<feature type="domain" description="SLH" evidence="7">
    <location>
        <begin position="1206"/>
        <end position="1269"/>
    </location>
</feature>
<dbReference type="SMART" id="SM00710">
    <property type="entry name" value="PbH1"/>
    <property type="match status" value="11"/>
</dbReference>
<dbReference type="Pfam" id="PF00395">
    <property type="entry name" value="SLH"/>
    <property type="match status" value="3"/>
</dbReference>
<gene>
    <name evidence="8" type="ORF">A8708_02015</name>
</gene>
<feature type="region of interest" description="Disordered" evidence="4">
    <location>
        <begin position="925"/>
        <end position="949"/>
    </location>
</feature>
<dbReference type="InterPro" id="IPR008979">
    <property type="entry name" value="Galactose-bd-like_sf"/>
</dbReference>
<dbReference type="InterPro" id="IPR007742">
    <property type="entry name" value="NosD_dom"/>
</dbReference>
<dbReference type="STRING" id="1850517.A8708_02015"/>
<evidence type="ECO:0000313" key="8">
    <source>
        <dbReference type="EMBL" id="OAS17020.1"/>
    </source>
</evidence>
<dbReference type="Pfam" id="PF00754">
    <property type="entry name" value="F5_F8_type_C"/>
    <property type="match status" value="1"/>
</dbReference>
<feature type="domain" description="F5/8 type C" evidence="6">
    <location>
        <begin position="310"/>
        <end position="427"/>
    </location>
</feature>
<proteinExistence type="predicted"/>
<dbReference type="InterPro" id="IPR051465">
    <property type="entry name" value="Cell_Envelope_Struct_Comp"/>
</dbReference>